<keyword evidence="4" id="KW-1185">Reference proteome</keyword>
<dbReference type="InterPro" id="IPR021013">
    <property type="entry name" value="ATPase_Vma12"/>
</dbReference>
<protein>
    <submittedName>
        <fullName evidence="3">Uncharacterized protein</fullName>
    </submittedName>
</protein>
<reference evidence="3 4" key="1">
    <citation type="journal article" date="2019" name="Nat. Ecol. Evol.">
        <title>Megaphylogeny resolves global patterns of mushroom evolution.</title>
        <authorList>
            <person name="Varga T."/>
            <person name="Krizsan K."/>
            <person name="Foldi C."/>
            <person name="Dima B."/>
            <person name="Sanchez-Garcia M."/>
            <person name="Sanchez-Ramirez S."/>
            <person name="Szollosi G.J."/>
            <person name="Szarkandi J.G."/>
            <person name="Papp V."/>
            <person name="Albert L."/>
            <person name="Andreopoulos W."/>
            <person name="Angelini C."/>
            <person name="Antonin V."/>
            <person name="Barry K.W."/>
            <person name="Bougher N.L."/>
            <person name="Buchanan P."/>
            <person name="Buyck B."/>
            <person name="Bense V."/>
            <person name="Catcheside P."/>
            <person name="Chovatia M."/>
            <person name="Cooper J."/>
            <person name="Damon W."/>
            <person name="Desjardin D."/>
            <person name="Finy P."/>
            <person name="Geml J."/>
            <person name="Haridas S."/>
            <person name="Hughes K."/>
            <person name="Justo A."/>
            <person name="Karasinski D."/>
            <person name="Kautmanova I."/>
            <person name="Kiss B."/>
            <person name="Kocsube S."/>
            <person name="Kotiranta H."/>
            <person name="LaButti K.M."/>
            <person name="Lechner B.E."/>
            <person name="Liimatainen K."/>
            <person name="Lipzen A."/>
            <person name="Lukacs Z."/>
            <person name="Mihaltcheva S."/>
            <person name="Morgado L.N."/>
            <person name="Niskanen T."/>
            <person name="Noordeloos M.E."/>
            <person name="Ohm R.A."/>
            <person name="Ortiz-Santana B."/>
            <person name="Ovrebo C."/>
            <person name="Racz N."/>
            <person name="Riley R."/>
            <person name="Savchenko A."/>
            <person name="Shiryaev A."/>
            <person name="Soop K."/>
            <person name="Spirin V."/>
            <person name="Szebenyi C."/>
            <person name="Tomsovsky M."/>
            <person name="Tulloss R.E."/>
            <person name="Uehling J."/>
            <person name="Grigoriev I.V."/>
            <person name="Vagvolgyi C."/>
            <person name="Papp T."/>
            <person name="Martin F.M."/>
            <person name="Miettinen O."/>
            <person name="Hibbett D.S."/>
            <person name="Nagy L.G."/>
        </authorList>
    </citation>
    <scope>NUCLEOTIDE SEQUENCE [LARGE SCALE GENOMIC DNA]</scope>
    <source>
        <strain evidence="3 4">CBS 962.96</strain>
    </source>
</reference>
<dbReference type="AlphaFoldDB" id="A0A4S8LQ96"/>
<evidence type="ECO:0000313" key="3">
    <source>
        <dbReference type="EMBL" id="THU91514.1"/>
    </source>
</evidence>
<keyword evidence="2" id="KW-1133">Transmembrane helix</keyword>
<feature type="transmembrane region" description="Helical" evidence="2">
    <location>
        <begin position="113"/>
        <end position="134"/>
    </location>
</feature>
<accession>A0A4S8LQ96</accession>
<feature type="transmembrane region" description="Helical" evidence="2">
    <location>
        <begin position="146"/>
        <end position="167"/>
    </location>
</feature>
<feature type="region of interest" description="Disordered" evidence="1">
    <location>
        <begin position="176"/>
        <end position="217"/>
    </location>
</feature>
<keyword evidence="2" id="KW-0472">Membrane</keyword>
<name>A0A4S8LQ96_DENBC</name>
<sequence length="217" mass="24263">MMENLDVSLEPHLLDTLKPVLPILDSLLRDRVGEFINEHDARTTIPYGLLLDISKWARSNPATLRASSLNPNDYTMIALLAGTTTSPHGKFGTYVPPKSEEVLAEERKRERKAITTIVNGVFSVGGAGAAAWIGSASTGWKHEWRVLFSFFIAVVVAISEIVLFIIWSSRSSLEERTEERKYIRSKKVEDAPLEETEPEKDVTKGLRQRTRTALPDS</sequence>
<dbReference type="OrthoDB" id="3193718at2759"/>
<keyword evidence="2" id="KW-0812">Transmembrane</keyword>
<organism evidence="3 4">
    <name type="scientific">Dendrothele bispora (strain CBS 962.96)</name>
    <dbReference type="NCBI Taxonomy" id="1314807"/>
    <lineage>
        <taxon>Eukaryota</taxon>
        <taxon>Fungi</taxon>
        <taxon>Dikarya</taxon>
        <taxon>Basidiomycota</taxon>
        <taxon>Agaricomycotina</taxon>
        <taxon>Agaricomycetes</taxon>
        <taxon>Agaricomycetidae</taxon>
        <taxon>Agaricales</taxon>
        <taxon>Agaricales incertae sedis</taxon>
        <taxon>Dendrothele</taxon>
    </lineage>
</organism>
<dbReference type="Proteomes" id="UP000297245">
    <property type="component" value="Unassembled WGS sequence"/>
</dbReference>
<proteinExistence type="predicted"/>
<dbReference type="EMBL" id="ML179304">
    <property type="protein sequence ID" value="THU91514.1"/>
    <property type="molecule type" value="Genomic_DNA"/>
</dbReference>
<evidence type="ECO:0000256" key="1">
    <source>
        <dbReference type="SAM" id="MobiDB-lite"/>
    </source>
</evidence>
<dbReference type="GO" id="GO:0070072">
    <property type="term" value="P:vacuolar proton-transporting V-type ATPase complex assembly"/>
    <property type="evidence" value="ECO:0007669"/>
    <property type="project" value="InterPro"/>
</dbReference>
<evidence type="ECO:0000313" key="4">
    <source>
        <dbReference type="Proteomes" id="UP000297245"/>
    </source>
</evidence>
<evidence type="ECO:0000256" key="2">
    <source>
        <dbReference type="SAM" id="Phobius"/>
    </source>
</evidence>
<gene>
    <name evidence="3" type="ORF">K435DRAFT_968140</name>
</gene>
<dbReference type="Pfam" id="PF11712">
    <property type="entry name" value="Vma12"/>
    <property type="match status" value="1"/>
</dbReference>
<feature type="compositionally biased region" description="Basic and acidic residues" evidence="1">
    <location>
        <begin position="176"/>
        <end position="190"/>
    </location>
</feature>